<proteinExistence type="predicted"/>
<gene>
    <name evidence="1" type="ORF">SAMN04489758_101156</name>
</gene>
<protein>
    <submittedName>
        <fullName evidence="1">Uncharacterized protein</fullName>
    </submittedName>
</protein>
<accession>A0A1I0BLT4</accession>
<dbReference type="Proteomes" id="UP000198558">
    <property type="component" value="Unassembled WGS sequence"/>
</dbReference>
<evidence type="ECO:0000313" key="2">
    <source>
        <dbReference type="Proteomes" id="UP000198558"/>
    </source>
</evidence>
<name>A0A1I0BLT4_9FIRM</name>
<sequence>MANSKIISELKSKVIKDVINNDEIVKAIDCPSMDKENWEPIYLINSKETVDMGFTPVIFREHQNQNIITDAITFITMEVNIPQTDKYGIYAYPVLEIWIVSHNKHNRIDNILGVKDNRNDYISILLDEMFNGKKAGYGDITLKSNTAGVYDDNFVYRRLVFEGIDINDSLCK</sequence>
<organism evidence="1 2">
    <name type="scientific">Thomasclavelia cocleata</name>
    <dbReference type="NCBI Taxonomy" id="69824"/>
    <lineage>
        <taxon>Bacteria</taxon>
        <taxon>Bacillati</taxon>
        <taxon>Bacillota</taxon>
        <taxon>Erysipelotrichia</taxon>
        <taxon>Erysipelotrichales</taxon>
        <taxon>Coprobacillaceae</taxon>
        <taxon>Thomasclavelia</taxon>
    </lineage>
</organism>
<evidence type="ECO:0000313" key="1">
    <source>
        <dbReference type="EMBL" id="SET07234.1"/>
    </source>
</evidence>
<dbReference type="RefSeq" id="WP_092351487.1">
    <property type="nucleotide sequence ID" value="NZ_FOIN01000001.1"/>
</dbReference>
<reference evidence="2" key="1">
    <citation type="submission" date="2016-10" db="EMBL/GenBank/DDBJ databases">
        <authorList>
            <person name="Varghese N."/>
            <person name="Submissions S."/>
        </authorList>
    </citation>
    <scope>NUCLEOTIDE SEQUENCE [LARGE SCALE GENOMIC DNA]</scope>
    <source>
        <strain evidence="2">DSM 1551</strain>
    </source>
</reference>
<dbReference type="OrthoDB" id="9910359at2"/>
<dbReference type="AlphaFoldDB" id="A0A1I0BLT4"/>
<keyword evidence="2" id="KW-1185">Reference proteome</keyword>
<dbReference type="GeneID" id="78287200"/>
<dbReference type="EMBL" id="FOIN01000001">
    <property type="protein sequence ID" value="SET07234.1"/>
    <property type="molecule type" value="Genomic_DNA"/>
</dbReference>